<evidence type="ECO:0000313" key="8">
    <source>
        <dbReference type="Proteomes" id="UP000027471"/>
    </source>
</evidence>
<dbReference type="EMBL" id="AUNB01000084">
    <property type="protein sequence ID" value="KEO52266.1"/>
    <property type="molecule type" value="Genomic_DNA"/>
</dbReference>
<dbReference type="Proteomes" id="UP000027471">
    <property type="component" value="Unassembled WGS sequence"/>
</dbReference>
<dbReference type="PANTHER" id="PTHR30026:SF22">
    <property type="entry name" value="OUTER MEMBRANE EFFLUX PROTEIN"/>
    <property type="match status" value="1"/>
</dbReference>
<evidence type="ECO:0000313" key="7">
    <source>
        <dbReference type="EMBL" id="KEO52266.1"/>
    </source>
</evidence>
<comment type="subcellular location">
    <subcellularLocation>
        <location evidence="1">Cell outer membrane</location>
    </subcellularLocation>
</comment>
<protein>
    <recommendedName>
        <fullName evidence="9">Transporter</fullName>
    </recommendedName>
</protein>
<dbReference type="InterPro" id="IPR051906">
    <property type="entry name" value="TolC-like"/>
</dbReference>
<reference evidence="7 8" key="1">
    <citation type="journal article" date="2015" name="Antonie Van Leeuwenhoek">
        <title>Thioclava indica sp. nov., isolated from surface seawater of the Indian Ocean.</title>
        <authorList>
            <person name="Liu Y."/>
            <person name="Lai Q."/>
            <person name="Du J."/>
            <person name="Xu H."/>
            <person name="Jiang L."/>
            <person name="Shao Z."/>
        </authorList>
    </citation>
    <scope>NUCLEOTIDE SEQUENCE [LARGE SCALE GENOMIC DNA]</scope>
    <source>
        <strain evidence="7 8">DT23-4</strain>
    </source>
</reference>
<dbReference type="Gene3D" id="1.20.1600.10">
    <property type="entry name" value="Outer membrane efflux proteins (OEP)"/>
    <property type="match status" value="1"/>
</dbReference>
<evidence type="ECO:0008006" key="9">
    <source>
        <dbReference type="Google" id="ProtNLM"/>
    </source>
</evidence>
<dbReference type="SUPFAM" id="SSF56954">
    <property type="entry name" value="Outer membrane efflux proteins (OEP)"/>
    <property type="match status" value="1"/>
</dbReference>
<dbReference type="GO" id="GO:0009279">
    <property type="term" value="C:cell outer membrane"/>
    <property type="evidence" value="ECO:0007669"/>
    <property type="project" value="UniProtKB-SubCell"/>
</dbReference>
<dbReference type="GO" id="GO:1990281">
    <property type="term" value="C:efflux pump complex"/>
    <property type="evidence" value="ECO:0007669"/>
    <property type="project" value="TreeGrafter"/>
</dbReference>
<feature type="coiled-coil region" evidence="6">
    <location>
        <begin position="337"/>
        <end position="375"/>
    </location>
</feature>
<dbReference type="RefSeq" id="WP_051697395.1">
    <property type="nucleotide sequence ID" value="NZ_AUNB01000084.1"/>
</dbReference>
<organism evidence="7 8">
    <name type="scientific">Thioclava indica</name>
    <dbReference type="NCBI Taxonomy" id="1353528"/>
    <lineage>
        <taxon>Bacteria</taxon>
        <taxon>Pseudomonadati</taxon>
        <taxon>Pseudomonadota</taxon>
        <taxon>Alphaproteobacteria</taxon>
        <taxon>Rhodobacterales</taxon>
        <taxon>Paracoccaceae</taxon>
        <taxon>Thioclava</taxon>
    </lineage>
</organism>
<keyword evidence="6" id="KW-0175">Coiled coil</keyword>
<evidence type="ECO:0000256" key="2">
    <source>
        <dbReference type="ARBA" id="ARBA00022452"/>
    </source>
</evidence>
<dbReference type="GO" id="GO:0015562">
    <property type="term" value="F:efflux transmembrane transporter activity"/>
    <property type="evidence" value="ECO:0007669"/>
    <property type="project" value="InterPro"/>
</dbReference>
<evidence type="ECO:0000256" key="1">
    <source>
        <dbReference type="ARBA" id="ARBA00004442"/>
    </source>
</evidence>
<comment type="caution">
    <text evidence="7">The sequence shown here is derived from an EMBL/GenBank/DDBJ whole genome shotgun (WGS) entry which is preliminary data.</text>
</comment>
<accession>A0A074J484</accession>
<gene>
    <name evidence="7" type="ORF">DT23_08245</name>
</gene>
<evidence type="ECO:0000256" key="6">
    <source>
        <dbReference type="SAM" id="Coils"/>
    </source>
</evidence>
<keyword evidence="5" id="KW-0998">Cell outer membrane</keyword>
<dbReference type="STRING" id="1353528.DT23_08245"/>
<dbReference type="PANTHER" id="PTHR30026">
    <property type="entry name" value="OUTER MEMBRANE PROTEIN TOLC"/>
    <property type="match status" value="1"/>
</dbReference>
<evidence type="ECO:0000256" key="5">
    <source>
        <dbReference type="ARBA" id="ARBA00023237"/>
    </source>
</evidence>
<dbReference type="eggNOG" id="COG1538">
    <property type="taxonomic scope" value="Bacteria"/>
</dbReference>
<keyword evidence="8" id="KW-1185">Reference proteome</keyword>
<dbReference type="GO" id="GO:0015288">
    <property type="term" value="F:porin activity"/>
    <property type="evidence" value="ECO:0007669"/>
    <property type="project" value="TreeGrafter"/>
</dbReference>
<keyword evidence="3" id="KW-0812">Transmembrane</keyword>
<name>A0A074J484_9RHOB</name>
<keyword evidence="4" id="KW-0472">Membrane</keyword>
<evidence type="ECO:0000256" key="4">
    <source>
        <dbReference type="ARBA" id="ARBA00023136"/>
    </source>
</evidence>
<dbReference type="OrthoDB" id="7790365at2"/>
<keyword evidence="2" id="KW-1134">Transmembrane beta strand</keyword>
<evidence type="ECO:0000256" key="3">
    <source>
        <dbReference type="ARBA" id="ARBA00022692"/>
    </source>
</evidence>
<proteinExistence type="predicted"/>
<dbReference type="PROSITE" id="PS51257">
    <property type="entry name" value="PROKAR_LIPOPROTEIN"/>
    <property type="match status" value="1"/>
</dbReference>
<dbReference type="AlphaFoldDB" id="A0A074J484"/>
<sequence length="448" mass="47552">MVQTPNRNARRQLGRARLAVGGFAMLLSGCMSDGLPFPTRNAIDPTSITAPKPGAARLPGTTAQSSSVIADLEARRSVLPATGAYAQIATAVLDHSAGPAQADLRVARLTAKAKSKNWMPQIGPSISLSSLDQLVTQLVVDQVLFDNGAKKAEREFAAADVEVAAVGLSQEMNDKVYDGLKFYVSSLKAQAQAQVGVQSAAEMAEFERILRERAKGGLSDLSEVRIVAQKRAEAQAEADADRDASNAAIAQLRAMTGAPLTGLSGLTQITLPAATPEALDVKLAQSEQARANAEAKLARAGHLPGLGVSAAVGDGKPELGLNMGMTQMLGFGRGDTLAALDAQIDAADTRVADSRQKAERRQAALHAKLSALERQSTRDAALVEQAESGLELFKRQYQMGRRRLMELVGNYESYAALKRAQVALQYDIALIKLDLAREYGILVDGRKV</sequence>